<reference evidence="1" key="2">
    <citation type="submission" date="2012-05" db="EMBL/GenBank/DDBJ databases">
        <title>Annotation of the Genome Sequence of Fusarium oxysporum HDV247.</title>
        <authorList>
            <consortium name="The Broad Institute Genomics Platform"/>
            <person name="Ma L.-J."/>
            <person name="Corby-Kistler H."/>
            <person name="Broz K."/>
            <person name="Gale L.R."/>
            <person name="Jonkers W."/>
            <person name="O'Donnell K."/>
            <person name="Ploetz R."/>
            <person name="Steinberg C."/>
            <person name="Schwartz D.C."/>
            <person name="VanEtten H."/>
            <person name="Zhou S."/>
            <person name="Young S.K."/>
            <person name="Zeng Q."/>
            <person name="Gargeya S."/>
            <person name="Fitzgerald M."/>
            <person name="Abouelleil A."/>
            <person name="Alvarado L."/>
            <person name="Chapman S.B."/>
            <person name="Gainer-Dewar J."/>
            <person name="Goldberg J."/>
            <person name="Griggs A."/>
            <person name="Gujja S."/>
            <person name="Hansen M."/>
            <person name="Howarth C."/>
            <person name="Imamovic A."/>
            <person name="Ireland A."/>
            <person name="Larimer J."/>
            <person name="McCowan C."/>
            <person name="Murphy C."/>
            <person name="Pearson M."/>
            <person name="Poon T.W."/>
            <person name="Priest M."/>
            <person name="Roberts A."/>
            <person name="Saif S."/>
            <person name="Shea T."/>
            <person name="Sykes S."/>
            <person name="Wortman J."/>
            <person name="Nusbaum C."/>
            <person name="Birren B."/>
        </authorList>
    </citation>
    <scope>NUCLEOTIDE SEQUENCE</scope>
    <source>
        <strain evidence="1">HDV247</strain>
    </source>
</reference>
<dbReference type="HOGENOM" id="CLU_028690_0_1_1"/>
<dbReference type="InterPro" id="IPR052741">
    <property type="entry name" value="Mitochondrial_HTD2"/>
</dbReference>
<dbReference type="Gene3D" id="3.10.129.10">
    <property type="entry name" value="Hotdog Thioesterase"/>
    <property type="match status" value="1"/>
</dbReference>
<dbReference type="Proteomes" id="UP000030751">
    <property type="component" value="Unassembled WGS sequence"/>
</dbReference>
<dbReference type="AlphaFoldDB" id="W9PMM3"/>
<dbReference type="InterPro" id="IPR029069">
    <property type="entry name" value="HotDog_dom_sf"/>
</dbReference>
<proteinExistence type="predicted"/>
<dbReference type="PANTHER" id="PTHR28152:SF2">
    <property type="entry name" value="N-TERMINAL OF MAOC-LIKE DEHYDRATASE DOMAIN-CONTAINING PROTEIN"/>
    <property type="match status" value="1"/>
</dbReference>
<gene>
    <name evidence="1" type="ORF">FOVG_07049</name>
</gene>
<dbReference type="EMBL" id="JH650971">
    <property type="protein sequence ID" value="EXA46328.1"/>
    <property type="molecule type" value="Genomic_DNA"/>
</dbReference>
<dbReference type="GO" id="GO:0019171">
    <property type="term" value="F:(3R)-hydroxyacyl-[acyl-carrier-protein] dehydratase activity"/>
    <property type="evidence" value="ECO:0007669"/>
    <property type="project" value="TreeGrafter"/>
</dbReference>
<reference evidence="1" key="1">
    <citation type="submission" date="2011-10" db="EMBL/GenBank/DDBJ databases">
        <title>The Genome Sequence of Fusarium oxysporum HDV247.</title>
        <authorList>
            <consortium name="The Broad Institute Genome Sequencing Platform"/>
            <person name="Ma L.-J."/>
            <person name="Gale L.R."/>
            <person name="Schwartz D.C."/>
            <person name="Zhou S."/>
            <person name="Corby-Kistler H."/>
            <person name="Young S.K."/>
            <person name="Zeng Q."/>
            <person name="Gargeya S."/>
            <person name="Fitzgerald M."/>
            <person name="Haas B."/>
            <person name="Abouelleil A."/>
            <person name="Alvarado L."/>
            <person name="Arachchi H.M."/>
            <person name="Berlin A."/>
            <person name="Brown A."/>
            <person name="Chapman S.B."/>
            <person name="Chen Z."/>
            <person name="Dunbar C."/>
            <person name="Freedman E."/>
            <person name="Gearin G."/>
            <person name="Goldberg J."/>
            <person name="Griggs A."/>
            <person name="Gujja S."/>
            <person name="Heiman D."/>
            <person name="Howarth C."/>
            <person name="Larson L."/>
            <person name="Lui A."/>
            <person name="MacDonald P.J.P."/>
            <person name="Montmayeur A."/>
            <person name="Murphy C."/>
            <person name="Neiman D."/>
            <person name="Pearson M."/>
            <person name="Priest M."/>
            <person name="Roberts A."/>
            <person name="Saif S."/>
            <person name="Shea T."/>
            <person name="Shenoy N."/>
            <person name="Sisk P."/>
            <person name="Stolte C."/>
            <person name="Sykes S."/>
            <person name="Wortman J."/>
            <person name="Nusbaum C."/>
            <person name="Birren B."/>
        </authorList>
    </citation>
    <scope>NUCLEOTIDE SEQUENCE [LARGE SCALE GENOMIC DNA]</scope>
    <source>
        <strain evidence="1">HDV247</strain>
    </source>
</reference>
<dbReference type="GO" id="GO:0005739">
    <property type="term" value="C:mitochondrion"/>
    <property type="evidence" value="ECO:0007669"/>
    <property type="project" value="TreeGrafter"/>
</dbReference>
<accession>W9PMM3</accession>
<dbReference type="PANTHER" id="PTHR28152">
    <property type="entry name" value="HYDROXYACYL-THIOESTER DEHYDRATASE TYPE 2, MITOCHONDRIAL"/>
    <property type="match status" value="1"/>
</dbReference>
<dbReference type="SUPFAM" id="SSF54637">
    <property type="entry name" value="Thioesterase/thiol ester dehydrase-isomerase"/>
    <property type="match status" value="1"/>
</dbReference>
<evidence type="ECO:0000313" key="1">
    <source>
        <dbReference type="EMBL" id="EXA46328.1"/>
    </source>
</evidence>
<name>W9PMM3_FUSOX</name>
<dbReference type="FunFam" id="3.10.129.10:FF:000103">
    <property type="entry name" value="WGS project CABT00000000 data, contig 2.1"/>
    <property type="match status" value="1"/>
</dbReference>
<evidence type="ECO:0008006" key="2">
    <source>
        <dbReference type="Google" id="ProtNLM"/>
    </source>
</evidence>
<organism evidence="1">
    <name type="scientific">Fusarium oxysporum f. sp. pisi HDV247</name>
    <dbReference type="NCBI Taxonomy" id="1080344"/>
    <lineage>
        <taxon>Eukaryota</taxon>
        <taxon>Fungi</taxon>
        <taxon>Dikarya</taxon>
        <taxon>Ascomycota</taxon>
        <taxon>Pezizomycotina</taxon>
        <taxon>Sordariomycetes</taxon>
        <taxon>Hypocreomycetidae</taxon>
        <taxon>Hypocreales</taxon>
        <taxon>Nectriaceae</taxon>
        <taxon>Fusarium</taxon>
        <taxon>Fusarium oxysporum species complex</taxon>
    </lineage>
</organism>
<protein>
    <recommendedName>
        <fullName evidence="2">Mesaconyl-C4 CoA hydratase</fullName>
    </recommendedName>
</protein>
<sequence>MFGRSCGYATNEAAKQLMAQFEGQVSKRQQILDGNQLQKLSLTLNRKELHPGLDISESGPPNGTALPPGYHLVYFTPSVVESDLGLDGTDTFFNAPLPFTRRMWAGGRIQWFDGKPLCIGEEVEERTRLLSAEPKQLRDGSDMVLVNVEKSYWGKMGLSLKDQRSWVFRRQIPTSTSDMSVSTRIITESSEIHDIKSSQGILKPSRIKRNLSWSPASLFRFSALTFNSHRIHYDAAWSQGVEKHAGLVVHGPLNLIAMLDYWRDCHKGVKSLAEISYRATAPIYAGEQYVIGLDLAQEIDGKCQVTVKKGNTLCMKGDITFL</sequence>